<evidence type="ECO:0000313" key="2">
    <source>
        <dbReference type="Proteomes" id="UP000735302"/>
    </source>
</evidence>
<proteinExistence type="predicted"/>
<dbReference type="EMBL" id="BLXT01006309">
    <property type="protein sequence ID" value="GFO31002.1"/>
    <property type="molecule type" value="Genomic_DNA"/>
</dbReference>
<protein>
    <submittedName>
        <fullName evidence="1">Integrase core domain protein</fullName>
    </submittedName>
</protein>
<reference evidence="1 2" key="1">
    <citation type="journal article" date="2021" name="Elife">
        <title>Chloroplast acquisition without the gene transfer in kleptoplastic sea slugs, Plakobranchus ocellatus.</title>
        <authorList>
            <person name="Maeda T."/>
            <person name="Takahashi S."/>
            <person name="Yoshida T."/>
            <person name="Shimamura S."/>
            <person name="Takaki Y."/>
            <person name="Nagai Y."/>
            <person name="Toyoda A."/>
            <person name="Suzuki Y."/>
            <person name="Arimoto A."/>
            <person name="Ishii H."/>
            <person name="Satoh N."/>
            <person name="Nishiyama T."/>
            <person name="Hasebe M."/>
            <person name="Maruyama T."/>
            <person name="Minagawa J."/>
            <person name="Obokata J."/>
            <person name="Shigenobu S."/>
        </authorList>
    </citation>
    <scope>NUCLEOTIDE SEQUENCE [LARGE SCALE GENOMIC DNA]</scope>
</reference>
<name>A0AAV4CHC3_9GAST</name>
<dbReference type="Proteomes" id="UP000735302">
    <property type="component" value="Unassembled WGS sequence"/>
</dbReference>
<comment type="caution">
    <text evidence="1">The sequence shown here is derived from an EMBL/GenBank/DDBJ whole genome shotgun (WGS) entry which is preliminary data.</text>
</comment>
<sequence length="102" mass="11304">MSKVRVISGHSIKEDDGNDVEGYGASILCINSFNIENVVKNKIESKSNLEIQVQKTKWEYDKNSTPLMPLGATVRVPIPDVEKGRGDSRNLLVIVLSMTKES</sequence>
<accession>A0AAV4CHC3</accession>
<keyword evidence="2" id="KW-1185">Reference proteome</keyword>
<gene>
    <name evidence="1" type="ORF">PoB_005750700</name>
</gene>
<dbReference type="AlphaFoldDB" id="A0AAV4CHC3"/>
<evidence type="ECO:0000313" key="1">
    <source>
        <dbReference type="EMBL" id="GFO31002.1"/>
    </source>
</evidence>
<organism evidence="1 2">
    <name type="scientific">Plakobranchus ocellatus</name>
    <dbReference type="NCBI Taxonomy" id="259542"/>
    <lineage>
        <taxon>Eukaryota</taxon>
        <taxon>Metazoa</taxon>
        <taxon>Spiralia</taxon>
        <taxon>Lophotrochozoa</taxon>
        <taxon>Mollusca</taxon>
        <taxon>Gastropoda</taxon>
        <taxon>Heterobranchia</taxon>
        <taxon>Euthyneura</taxon>
        <taxon>Panpulmonata</taxon>
        <taxon>Sacoglossa</taxon>
        <taxon>Placobranchoidea</taxon>
        <taxon>Plakobranchidae</taxon>
        <taxon>Plakobranchus</taxon>
    </lineage>
</organism>